<accession>A0A833PB37</accession>
<evidence type="ECO:0000313" key="2">
    <source>
        <dbReference type="EMBL" id="KAF1016559.1"/>
    </source>
</evidence>
<name>A0A833PB37_ACIBZ</name>
<feature type="domain" description="Baseplate protein J-like barrel" evidence="1">
    <location>
        <begin position="103"/>
        <end position="179"/>
    </location>
</feature>
<sequence length="393" mass="42345">MALTTIAPVINENGISAPTYDQILGYFKQQYRNIYGNDVYLENDSLDGQFLGVLSLALNDVNAVCVKTYNSFSPKTADTEALTRNVKINGITRALATFSTVDVTISGVSGTLIKAGIVGDTNNNKWILPANITIPQSGSIVVSAIAENAGAVLASANTIKTILNPTRGWQSVNNQNSSSIGQDAETNARLRQRQALSVAIPSQSMPEGLRGAILDLPNVTRCKYFENKQTVEDANGLPPKSLCVIAYGGDSQAIGNLIHKYKSMGCALYGNTSITVVNVYGDAETIKLYRPDVVNINFKLQITTNESYSADTADYIRKLLAEYVNALDIGDKITQNKLIGAANLYGAEQSQTYEVSSIIIVANNIEYMNDYILPFGCVAFCDSSLIQIEVTSG</sequence>
<comment type="caution">
    <text evidence="2">The sequence shown here is derived from an EMBL/GenBank/DDBJ whole genome shotgun (WGS) entry which is preliminary data.</text>
</comment>
<dbReference type="Pfam" id="PF04865">
    <property type="entry name" value="Baseplate_J"/>
    <property type="match status" value="1"/>
</dbReference>
<protein>
    <recommendedName>
        <fullName evidence="1">Baseplate protein J-like barrel domain-containing protein</fullName>
    </recommendedName>
</protein>
<dbReference type="InterPro" id="IPR006949">
    <property type="entry name" value="Barrel_Baseplate_J-like"/>
</dbReference>
<gene>
    <name evidence="2" type="ORF">GAK29_04506</name>
</gene>
<dbReference type="AlphaFoldDB" id="A0A833PB37"/>
<organism evidence="2 3">
    <name type="scientific">Acinetobacter bereziniae</name>
    <name type="common">Acinetobacter genomosp. 10</name>
    <dbReference type="NCBI Taxonomy" id="106648"/>
    <lineage>
        <taxon>Bacteria</taxon>
        <taxon>Pseudomonadati</taxon>
        <taxon>Pseudomonadota</taxon>
        <taxon>Gammaproteobacteria</taxon>
        <taxon>Moraxellales</taxon>
        <taxon>Moraxellaceae</taxon>
        <taxon>Acinetobacter</taxon>
    </lineage>
</organism>
<dbReference type="EMBL" id="WNDP01000208">
    <property type="protein sequence ID" value="KAF1016559.1"/>
    <property type="molecule type" value="Genomic_DNA"/>
</dbReference>
<proteinExistence type="predicted"/>
<reference evidence="3" key="1">
    <citation type="journal article" date="2020" name="MBio">
        <title>Horizontal gene transfer to a defensive symbiont with a reduced genome amongst a multipartite beetle microbiome.</title>
        <authorList>
            <person name="Waterworth S.C."/>
            <person name="Florez L.V."/>
            <person name="Rees E.R."/>
            <person name="Hertweck C."/>
            <person name="Kaltenpoth M."/>
            <person name="Kwan J.C."/>
        </authorList>
    </citation>
    <scope>NUCLEOTIDE SEQUENCE [LARGE SCALE GENOMIC DNA]</scope>
</reference>
<evidence type="ECO:0000259" key="1">
    <source>
        <dbReference type="Pfam" id="PF04865"/>
    </source>
</evidence>
<evidence type="ECO:0000313" key="3">
    <source>
        <dbReference type="Proteomes" id="UP000490535"/>
    </source>
</evidence>
<dbReference type="Proteomes" id="UP000490535">
    <property type="component" value="Unassembled WGS sequence"/>
</dbReference>